<keyword evidence="4" id="KW-1185">Reference proteome</keyword>
<evidence type="ECO:0000259" key="2">
    <source>
        <dbReference type="PROSITE" id="PS50211"/>
    </source>
</evidence>
<dbReference type="SMART" id="SM00799">
    <property type="entry name" value="DENN"/>
    <property type="match status" value="1"/>
</dbReference>
<dbReference type="InterPro" id="IPR039980">
    <property type="entry name" value="MADD"/>
</dbReference>
<reference evidence="3 4" key="1">
    <citation type="submission" date="2022-01" db="EMBL/GenBank/DDBJ databases">
        <title>A chromosomal length assembly of Cordylochernes scorpioides.</title>
        <authorList>
            <person name="Zeh D."/>
            <person name="Zeh J."/>
        </authorList>
    </citation>
    <scope>NUCLEOTIDE SEQUENCE [LARGE SCALE GENOMIC DNA]</scope>
    <source>
        <strain evidence="3">IN4F17</strain>
        <tissue evidence="3">Whole Body</tissue>
    </source>
</reference>
<name>A0ABY6LCL9_9ARAC</name>
<dbReference type="PANTHER" id="PTHR13008">
    <property type="entry name" value="MAP-KINASE ACTIVATING DEATH DOMAIN PROTEIN MADD /DENN/AEX-3 C.ELEGANS"/>
    <property type="match status" value="1"/>
</dbReference>
<gene>
    <name evidence="3" type="ORF">LAZ67_17000178</name>
</gene>
<proteinExistence type="predicted"/>
<feature type="signal peptide" evidence="1">
    <location>
        <begin position="1"/>
        <end position="26"/>
    </location>
</feature>
<sequence>MMSKRLLDHSLWIVRSLLLLSNICLNENVWRIELSCRRETVWTALSSKITESTPSHILQDIKEIEMWILRLLSAPVPVPGKTKIEVKQKGFIALTWQVEVLVSGHQQSSTLLFALPDHTRFSLVDFPLHLPLELLGVDTCMKVLTCILMEHKVGHIIRWGISKRRLRKPTLIMQSRDYNALTMSVMAFVTMIYPLEYMFPVIPLLPTCMSHAEQVSDLLDLRHVHCAE</sequence>
<dbReference type="PROSITE" id="PS50211">
    <property type="entry name" value="DENN"/>
    <property type="match status" value="1"/>
</dbReference>
<protein>
    <submittedName>
        <fullName evidence="3">MADD</fullName>
    </submittedName>
</protein>
<dbReference type="EMBL" id="CP092879">
    <property type="protein sequence ID" value="UYV78897.1"/>
    <property type="molecule type" value="Genomic_DNA"/>
</dbReference>
<keyword evidence="1" id="KW-0732">Signal</keyword>
<dbReference type="Pfam" id="PF02141">
    <property type="entry name" value="DENN"/>
    <property type="match status" value="2"/>
</dbReference>
<dbReference type="InterPro" id="IPR001194">
    <property type="entry name" value="cDENN_dom"/>
</dbReference>
<dbReference type="Gene3D" id="3.40.50.11500">
    <property type="match status" value="1"/>
</dbReference>
<evidence type="ECO:0000313" key="4">
    <source>
        <dbReference type="Proteomes" id="UP001235939"/>
    </source>
</evidence>
<dbReference type="Proteomes" id="UP001235939">
    <property type="component" value="Chromosome 17"/>
</dbReference>
<evidence type="ECO:0000256" key="1">
    <source>
        <dbReference type="SAM" id="SignalP"/>
    </source>
</evidence>
<dbReference type="PANTHER" id="PTHR13008:SF7">
    <property type="entry name" value="MAP KINASE-ACTIVATING DEATH DOMAIN PROTEIN"/>
    <property type="match status" value="1"/>
</dbReference>
<evidence type="ECO:0000313" key="3">
    <source>
        <dbReference type="EMBL" id="UYV78897.1"/>
    </source>
</evidence>
<dbReference type="InterPro" id="IPR037516">
    <property type="entry name" value="Tripartite_DENN"/>
</dbReference>
<feature type="chain" id="PRO_5047273155" evidence="1">
    <location>
        <begin position="27"/>
        <end position="228"/>
    </location>
</feature>
<accession>A0ABY6LCL9</accession>
<feature type="domain" description="UDENN" evidence="2">
    <location>
        <begin position="1"/>
        <end position="228"/>
    </location>
</feature>
<dbReference type="InterPro" id="IPR043153">
    <property type="entry name" value="DENN_C"/>
</dbReference>
<organism evidence="3 4">
    <name type="scientific">Cordylochernes scorpioides</name>
    <dbReference type="NCBI Taxonomy" id="51811"/>
    <lineage>
        <taxon>Eukaryota</taxon>
        <taxon>Metazoa</taxon>
        <taxon>Ecdysozoa</taxon>
        <taxon>Arthropoda</taxon>
        <taxon>Chelicerata</taxon>
        <taxon>Arachnida</taxon>
        <taxon>Pseudoscorpiones</taxon>
        <taxon>Cheliferoidea</taxon>
        <taxon>Chernetidae</taxon>
        <taxon>Cordylochernes</taxon>
    </lineage>
</organism>